<proteinExistence type="predicted"/>
<name>A0ABX2W0W3_AJEDR</name>
<dbReference type="Proteomes" id="UP000002039">
    <property type="component" value="Unassembled WGS sequence"/>
</dbReference>
<organism evidence="1 2">
    <name type="scientific">Ajellomyces dermatitidis (strain ER-3 / ATCC MYA-2586)</name>
    <name type="common">Blastomyces dermatitidis</name>
    <dbReference type="NCBI Taxonomy" id="559297"/>
    <lineage>
        <taxon>Eukaryota</taxon>
        <taxon>Fungi</taxon>
        <taxon>Dikarya</taxon>
        <taxon>Ascomycota</taxon>
        <taxon>Pezizomycotina</taxon>
        <taxon>Eurotiomycetes</taxon>
        <taxon>Eurotiomycetidae</taxon>
        <taxon>Onygenales</taxon>
        <taxon>Ajellomycetaceae</taxon>
        <taxon>Blastomyces</taxon>
    </lineage>
</organism>
<keyword evidence="2" id="KW-1185">Reference proteome</keyword>
<evidence type="ECO:0000313" key="2">
    <source>
        <dbReference type="Proteomes" id="UP000002039"/>
    </source>
</evidence>
<feature type="non-terminal residue" evidence="1">
    <location>
        <position position="91"/>
    </location>
</feature>
<dbReference type="RefSeq" id="XP_045282752.1">
    <property type="nucleotide sequence ID" value="XM_045426942.1"/>
</dbReference>
<protein>
    <submittedName>
        <fullName evidence="1">Uncharacterized protein</fullName>
    </submittedName>
</protein>
<gene>
    <name evidence="1" type="ORF">BDCG_17896</name>
</gene>
<dbReference type="EMBL" id="EQ999985">
    <property type="protein sequence ID" value="OAT03025.1"/>
    <property type="molecule type" value="Genomic_DNA"/>
</dbReference>
<accession>A0ABX2W0W3</accession>
<evidence type="ECO:0000313" key="1">
    <source>
        <dbReference type="EMBL" id="OAT03025.1"/>
    </source>
</evidence>
<reference evidence="2" key="1">
    <citation type="journal article" date="2015" name="PLoS Genet.">
        <title>The dynamic genome and transcriptome of the human fungal pathogen Blastomyces and close relative Emmonsia.</title>
        <authorList>
            <person name="Munoz J.F."/>
            <person name="Gauthier G.M."/>
            <person name="Desjardins C.A."/>
            <person name="Gallo J.E."/>
            <person name="Holder J."/>
            <person name="Sullivan T.D."/>
            <person name="Marty A.J."/>
            <person name="Carmen J.C."/>
            <person name="Chen Z."/>
            <person name="Ding L."/>
            <person name="Gujja S."/>
            <person name="Magrini V."/>
            <person name="Misas E."/>
            <person name="Mitreva M."/>
            <person name="Priest M."/>
            <person name="Saif S."/>
            <person name="Whiston E.A."/>
            <person name="Young S."/>
            <person name="Zeng Q."/>
            <person name="Goldman W.E."/>
            <person name="Mardis E.R."/>
            <person name="Taylor J.W."/>
            <person name="McEwen J.G."/>
            <person name="Clay O.K."/>
            <person name="Klein B.S."/>
            <person name="Cuomo C.A."/>
        </authorList>
    </citation>
    <scope>NUCLEOTIDE SEQUENCE [LARGE SCALE GENOMIC DNA]</scope>
    <source>
        <strain evidence="2">ER-3 / ATCC MYA-2586</strain>
    </source>
</reference>
<feature type="non-terminal residue" evidence="1">
    <location>
        <position position="1"/>
    </location>
</feature>
<dbReference type="GeneID" id="69032788"/>
<sequence length="91" mass="10919">LSCIDRSASVNDSELNVESLIKNLKNRITPLLNSVEIFNIVRTFTLTNSFRMINSYQPILWYLLFNFMMQMKDIHVFRNRNMNVILFYTHR</sequence>